<organism evidence="1 2">
    <name type="scientific">Streptomonospora alba</name>
    <dbReference type="NCBI Taxonomy" id="183763"/>
    <lineage>
        <taxon>Bacteria</taxon>
        <taxon>Bacillati</taxon>
        <taxon>Actinomycetota</taxon>
        <taxon>Actinomycetes</taxon>
        <taxon>Streptosporangiales</taxon>
        <taxon>Nocardiopsidaceae</taxon>
        <taxon>Streptomonospora</taxon>
    </lineage>
</organism>
<reference evidence="2" key="1">
    <citation type="journal article" date="2015" name="Chem. Biol.">
        <title>Structure, bioactivity, and resistance mechanism of streptomonomicin, an unusual lasso Peptide from an understudied halophilic actinomycete.</title>
        <authorList>
            <person name="Metelev M."/>
            <person name="Tietz J.I."/>
            <person name="Melby J.O."/>
            <person name="Blair P.M."/>
            <person name="Zhu L."/>
            <person name="Livnat I."/>
            <person name="Severinov K."/>
            <person name="Mitchell D.A."/>
        </authorList>
    </citation>
    <scope>NUCLEOTIDE SEQUENCE [LARGE SCALE GENOMIC DNA]</scope>
    <source>
        <strain evidence="2">YIM 90003</strain>
    </source>
</reference>
<sequence>MPDDRSPYSADGSGGFDSGVPTAARVYDVMLDGKDNYEADRQVAHASLEVMPELKQIALYNREMLHRVVRHLAAEEGSATRSAAAEGDGRRGVDQFLDLGSGLPTARNTHEVAKEANPGAKVVYVDIDPLVSAHGEAILGGDPDTAVVTGDVREPAEILAHPGVRALIDFDRPVCVMLCGILHHLLDEEDPKGIVTALADAVAPGSYFFITNFTRLGDAPESAELERVLLSQLGTGRVRTSAELEEFFEGLDLLPPGLVPLPLWRPEGVVRDSTSVAARFMTGGVARKP</sequence>
<dbReference type="InterPro" id="IPR029063">
    <property type="entry name" value="SAM-dependent_MTases_sf"/>
</dbReference>
<evidence type="ECO:0000313" key="1">
    <source>
        <dbReference type="EMBL" id="KIH98152.1"/>
    </source>
</evidence>
<keyword evidence="1" id="KW-0808">Transferase</keyword>
<gene>
    <name evidence="1" type="ORF">LP52_14530</name>
</gene>
<dbReference type="SUPFAM" id="SSF53335">
    <property type="entry name" value="S-adenosyl-L-methionine-dependent methyltransferases"/>
    <property type="match status" value="1"/>
</dbReference>
<dbReference type="STRING" id="183763.LP52_14530"/>
<dbReference type="GO" id="GO:0032259">
    <property type="term" value="P:methylation"/>
    <property type="evidence" value="ECO:0007669"/>
    <property type="project" value="UniProtKB-KW"/>
</dbReference>
<proteinExistence type="predicted"/>
<dbReference type="InterPro" id="IPR006764">
    <property type="entry name" value="SAM_dep_MeTrfase_SAV2177_type"/>
</dbReference>
<protein>
    <submittedName>
        <fullName evidence="1">SAM-dependent methyltransferase</fullName>
    </submittedName>
</protein>
<keyword evidence="2" id="KW-1185">Reference proteome</keyword>
<dbReference type="RefSeq" id="WP_040274116.1">
    <property type="nucleotide sequence ID" value="NZ_JROO01000028.1"/>
</dbReference>
<dbReference type="EMBL" id="JROO01000028">
    <property type="protein sequence ID" value="KIH98152.1"/>
    <property type="molecule type" value="Genomic_DNA"/>
</dbReference>
<dbReference type="PIRSF" id="PIRSF017393">
    <property type="entry name" value="MTase_SAV2177"/>
    <property type="match status" value="1"/>
</dbReference>
<accession>A0A0C2JMV3</accession>
<evidence type="ECO:0000313" key="2">
    <source>
        <dbReference type="Proteomes" id="UP000031675"/>
    </source>
</evidence>
<name>A0A0C2JMV3_9ACTN</name>
<dbReference type="Proteomes" id="UP000031675">
    <property type="component" value="Unassembled WGS sequence"/>
</dbReference>
<dbReference type="AlphaFoldDB" id="A0A0C2JMV3"/>
<dbReference type="Pfam" id="PF04672">
    <property type="entry name" value="Methyltransf_19"/>
    <property type="match status" value="1"/>
</dbReference>
<dbReference type="Gene3D" id="3.40.50.150">
    <property type="entry name" value="Vaccinia Virus protein VP39"/>
    <property type="match status" value="1"/>
</dbReference>
<keyword evidence="1" id="KW-0489">Methyltransferase</keyword>
<comment type="caution">
    <text evidence="1">The sequence shown here is derived from an EMBL/GenBank/DDBJ whole genome shotgun (WGS) entry which is preliminary data.</text>
</comment>
<dbReference type="OrthoDB" id="3216820at2"/>
<dbReference type="GO" id="GO:0008168">
    <property type="term" value="F:methyltransferase activity"/>
    <property type="evidence" value="ECO:0007669"/>
    <property type="project" value="UniProtKB-KW"/>
</dbReference>